<dbReference type="SUPFAM" id="SSF48452">
    <property type="entry name" value="TPR-like"/>
    <property type="match status" value="2"/>
</dbReference>
<dbReference type="GO" id="GO:0009116">
    <property type="term" value="P:nucleoside metabolic process"/>
    <property type="evidence" value="ECO:0007669"/>
    <property type="project" value="InterPro"/>
</dbReference>
<dbReference type="Pfam" id="PF13424">
    <property type="entry name" value="TPR_12"/>
    <property type="match status" value="2"/>
</dbReference>
<dbReference type="eggNOG" id="ENOG502SUN7">
    <property type="taxonomic scope" value="Eukaryota"/>
</dbReference>
<dbReference type="SUPFAM" id="SSF52540">
    <property type="entry name" value="P-loop containing nucleoside triphosphate hydrolases"/>
    <property type="match status" value="1"/>
</dbReference>
<dbReference type="InterPro" id="IPR000845">
    <property type="entry name" value="Nucleoside_phosphorylase_d"/>
</dbReference>
<dbReference type="InParanoid" id="G1WXS0"/>
<dbReference type="InterPro" id="IPR011990">
    <property type="entry name" value="TPR-like_helical_dom_sf"/>
</dbReference>
<dbReference type="InterPro" id="IPR053137">
    <property type="entry name" value="NLR-like"/>
</dbReference>
<feature type="region of interest" description="Disordered" evidence="3">
    <location>
        <begin position="1495"/>
        <end position="1522"/>
    </location>
</feature>
<dbReference type="EMBL" id="ADOT01000005">
    <property type="protein sequence ID" value="EGX54047.1"/>
    <property type="molecule type" value="Genomic_DNA"/>
</dbReference>
<feature type="repeat" description="TPR" evidence="2">
    <location>
        <begin position="1161"/>
        <end position="1194"/>
    </location>
</feature>
<dbReference type="InterPro" id="IPR056884">
    <property type="entry name" value="NPHP3-like_N"/>
</dbReference>
<dbReference type="InterPro" id="IPR007111">
    <property type="entry name" value="NACHT_NTPase"/>
</dbReference>
<name>G1WXS0_ARTOA</name>
<dbReference type="Gene3D" id="3.40.50.1580">
    <property type="entry name" value="Nucleoside phosphorylase domain"/>
    <property type="match status" value="1"/>
</dbReference>
<comment type="caution">
    <text evidence="5">The sequence shown here is derived from an EMBL/GenBank/DDBJ whole genome shotgun (WGS) entry which is preliminary data.</text>
</comment>
<dbReference type="Pfam" id="PF22939">
    <property type="entry name" value="WHD_GPIID"/>
    <property type="match status" value="1"/>
</dbReference>
<dbReference type="SUPFAM" id="SSF53167">
    <property type="entry name" value="Purine and uridine phosphorylases"/>
    <property type="match status" value="1"/>
</dbReference>
<dbReference type="PROSITE" id="PS50005">
    <property type="entry name" value="TPR"/>
    <property type="match status" value="1"/>
</dbReference>
<feature type="domain" description="NACHT" evidence="4">
    <location>
        <begin position="541"/>
        <end position="682"/>
    </location>
</feature>
<dbReference type="Proteomes" id="UP000008784">
    <property type="component" value="Unassembled WGS sequence"/>
</dbReference>
<keyword evidence="1" id="KW-0677">Repeat</keyword>
<dbReference type="InterPro" id="IPR019734">
    <property type="entry name" value="TPR_rpt"/>
</dbReference>
<evidence type="ECO:0000256" key="1">
    <source>
        <dbReference type="ARBA" id="ARBA00022737"/>
    </source>
</evidence>
<dbReference type="GO" id="GO:0003824">
    <property type="term" value="F:catalytic activity"/>
    <property type="evidence" value="ECO:0007669"/>
    <property type="project" value="InterPro"/>
</dbReference>
<keyword evidence="6" id="KW-1185">Reference proteome</keyword>
<dbReference type="HOGENOM" id="CLU_247669_0_0_1"/>
<dbReference type="Gene3D" id="3.40.50.300">
    <property type="entry name" value="P-loop containing nucleotide triphosphate hydrolases"/>
    <property type="match status" value="1"/>
</dbReference>
<dbReference type="InterPro" id="IPR054471">
    <property type="entry name" value="GPIID_WHD"/>
</dbReference>
<evidence type="ECO:0000259" key="4">
    <source>
        <dbReference type="PROSITE" id="PS50837"/>
    </source>
</evidence>
<dbReference type="PANTHER" id="PTHR46082:SF11">
    <property type="entry name" value="AAA+ ATPASE DOMAIN-CONTAINING PROTEIN-RELATED"/>
    <property type="match status" value="1"/>
</dbReference>
<evidence type="ECO:0000256" key="3">
    <source>
        <dbReference type="SAM" id="MobiDB-lite"/>
    </source>
</evidence>
<reference evidence="5 6" key="1">
    <citation type="journal article" date="2011" name="PLoS Pathog.">
        <title>Genomic and proteomic analyses of the fungus Arthrobotrys oligospora provide insights into nematode-trap formation.</title>
        <authorList>
            <person name="Yang J."/>
            <person name="Wang L."/>
            <person name="Ji X."/>
            <person name="Feng Y."/>
            <person name="Li X."/>
            <person name="Zou C."/>
            <person name="Xu J."/>
            <person name="Ren Y."/>
            <person name="Mi Q."/>
            <person name="Wu J."/>
            <person name="Liu S."/>
            <person name="Liu Y."/>
            <person name="Huang X."/>
            <person name="Wang H."/>
            <person name="Niu X."/>
            <person name="Li J."/>
            <person name="Liang L."/>
            <person name="Luo Y."/>
            <person name="Ji K."/>
            <person name="Zhou W."/>
            <person name="Yu Z."/>
            <person name="Li G."/>
            <person name="Liu Y."/>
            <person name="Li L."/>
            <person name="Qiao M."/>
            <person name="Feng L."/>
            <person name="Zhang K.-Q."/>
        </authorList>
    </citation>
    <scope>NUCLEOTIDE SEQUENCE [LARGE SCALE GENOMIC DNA]</scope>
    <source>
        <strain evidence="6">ATCC 24927 / CBS 115.81 / DSM 1491</strain>
    </source>
</reference>
<dbReference type="RefSeq" id="XP_011117032.1">
    <property type="nucleotide sequence ID" value="XM_011118730.1"/>
</dbReference>
<dbReference type="OrthoDB" id="7464126at2759"/>
<accession>G1WXS0</accession>
<dbReference type="Pfam" id="PF24883">
    <property type="entry name" value="NPHP3_N"/>
    <property type="match status" value="1"/>
</dbReference>
<dbReference type="SMART" id="SM00028">
    <property type="entry name" value="TPR"/>
    <property type="match status" value="3"/>
</dbReference>
<organism evidence="5 6">
    <name type="scientific">Arthrobotrys oligospora (strain ATCC 24927 / CBS 115.81 / DSM 1491)</name>
    <name type="common">Nematode-trapping fungus</name>
    <name type="synonym">Didymozoophaga oligospora</name>
    <dbReference type="NCBI Taxonomy" id="756982"/>
    <lineage>
        <taxon>Eukaryota</taxon>
        <taxon>Fungi</taxon>
        <taxon>Dikarya</taxon>
        <taxon>Ascomycota</taxon>
        <taxon>Pezizomycotina</taxon>
        <taxon>Orbiliomycetes</taxon>
        <taxon>Orbiliales</taxon>
        <taxon>Orbiliaceae</taxon>
        <taxon>Orbilia</taxon>
        <taxon>Orbilia oligospora</taxon>
    </lineage>
</organism>
<dbReference type="PROSITE" id="PS50837">
    <property type="entry name" value="NACHT"/>
    <property type="match status" value="1"/>
</dbReference>
<evidence type="ECO:0000313" key="6">
    <source>
        <dbReference type="Proteomes" id="UP000008784"/>
    </source>
</evidence>
<protein>
    <recommendedName>
        <fullName evidence="4">NACHT domain-containing protein</fullName>
    </recommendedName>
</protein>
<dbReference type="PANTHER" id="PTHR46082">
    <property type="entry name" value="ATP/GTP-BINDING PROTEIN-RELATED"/>
    <property type="match status" value="1"/>
</dbReference>
<dbReference type="InterPro" id="IPR035994">
    <property type="entry name" value="Nucleoside_phosphorylase_sf"/>
</dbReference>
<dbReference type="GeneID" id="22888576"/>
<gene>
    <name evidence="5" type="ORF">AOL_s00004g80</name>
</gene>
<keyword evidence="2" id="KW-0802">TPR repeat</keyword>
<sequence length="1522" mass="170552">MRHPKKTLVHEDYTIGWIAALPLELAAAKMMLDLIHTKLPQESSDQNTYILGEIHGHNIAMACLPSGVYGTTSATIVVAHMLTTFRAIRFVLMVGIGGGVPSSTADIRLGDVVVSKPSGTSGGVIQYDFGRTLAEGRFQRVGCLNKPPQVLLTAVSELEAHHLTGQSQVPTYLLNLHKQCSKSSRFKYCSQNSDHLYEATYDHIGQDTCENCDKTNLVTSRGARSSTDPQIHYGLIASGNQVMKHAATRDKLSRSENPAVLCFEMEAAGLMDQVPCLVIRGICDYSDSHKNKQWQGYAAATAAAYAKELLQVVSSHRVLGISRIRDIETFSMVVMTLTASIVGFLSISGSILAGISTHSSPKVSLGVLKDVAVQLPLITESLEKIAAGCKNGSIKLEDQTSLLPVVNGCLKRVSALGKLIQEIFPTPNDSKLSRIRKLVLRPFKTKTVGSYLSALEGYKSTLAFHLQEVARTQMHDIAESNSRQEDEMAKVRRQQTRSTSVQLLKPNMCFNSVSSLPGTCKWIWNQPNFIQWMEQSPDTKRLLFVQGISGCGKSVLATSIAESFQKKGVRVLFFSLRGTDSDRRTLDSLFRTFICQLLEKVSDKKASEYIEGLSRKISPGTPALFEDLLDLVKSIKEIVYCIIDGVDECMDKDNNPDSSLLINYAYQMVELPNFHVALFGRPCALQNAIRPPLVLNVEMNFDFIKEDISLFTRSQVEGCKNLEDGSLRDHVFKVLLDGSGGMFLWIELMCAELRKPITAAGIMDQLRNIPKGLEELYRDRFLRLLNKLDRQGLILARKVLEFIITSCRSMTIDELWYSIALDKETEFHLGEKLLIPLERTILEACADLVNITNGRVQLIHFSVQEFLTRPREEWSCDGDQKIESSFRIEEEKAHLSLASVCIDYLSSGDYQFPIDEPGDASNQQSDYPFLEYSSQYTIFHSVRSGDLLRPELSTNFDVFVESQMFIPWVEYLSMILVEDSNLSALILDDIQDLEHWLEELESDASFEAYLQKLSAAFEQNLERRTQEASLARTKEDVNVATKANLRAERLRLMYDYVQVQISSELEDSKDVDLEGSRDVDLEGSRDVGFEFVAESSPTPRDTSSAISQTINLIKSNTLAPLPAGLHLFLGLQTHLSRVKVLCDPLRLLFETILGMAEKIPASVLLVIGDFYYDLEKFDQALRVYKAALSKKGHVHGLTKMSLLNQAGVSLGYLNGDVKVRLDYYMQALHELEQYQETHGPHLGYQHAEMLCILKSNLGGVFCGIGEYPQAEEMDRGAVEERQKLLGPEHPDTLRSVCYLASTLYIQGKYLEAAEAYKRGCNTKAWLADYKYGMHLKVREKNRNAMILRKLDEIHDLGEHLYGQEKYSKAEAMFLIAAESSQEVLGHENLKTLESVYMLGLALYKQKRYPEAELRFRNAMEGWQKMVGTADHRTLRSISGVICALLAQGRDSEAEAMLQIILGVEELEEILKDHTELRKRIQRICEYLGVDGLKADERSGAASENGDETNSRSEYEPSEESLP</sequence>
<dbReference type="Gene3D" id="1.25.40.10">
    <property type="entry name" value="Tetratricopeptide repeat domain"/>
    <property type="match status" value="2"/>
</dbReference>
<dbReference type="Pfam" id="PF01048">
    <property type="entry name" value="PNP_UDP_1"/>
    <property type="match status" value="1"/>
</dbReference>
<evidence type="ECO:0000256" key="2">
    <source>
        <dbReference type="PROSITE-ProRule" id="PRU00339"/>
    </source>
</evidence>
<dbReference type="InterPro" id="IPR027417">
    <property type="entry name" value="P-loop_NTPase"/>
</dbReference>
<proteinExistence type="predicted"/>
<evidence type="ECO:0000313" key="5">
    <source>
        <dbReference type="EMBL" id="EGX54047.1"/>
    </source>
</evidence>
<dbReference type="Pfam" id="PF17107">
    <property type="entry name" value="SesA"/>
    <property type="match status" value="1"/>
</dbReference>
<dbReference type="InterPro" id="IPR031352">
    <property type="entry name" value="SesA"/>
</dbReference>